<dbReference type="EMBL" id="SZVP01000021">
    <property type="protein sequence ID" value="TMM41882.1"/>
    <property type="molecule type" value="Genomic_DNA"/>
</dbReference>
<dbReference type="InterPro" id="IPR012337">
    <property type="entry name" value="RNaseH-like_sf"/>
</dbReference>
<dbReference type="Pfam" id="PF00665">
    <property type="entry name" value="rve"/>
    <property type="match status" value="1"/>
</dbReference>
<dbReference type="InterPro" id="IPR048020">
    <property type="entry name" value="Transpos_IS3"/>
</dbReference>
<dbReference type="NCBIfam" id="NF033516">
    <property type="entry name" value="transpos_IS3"/>
    <property type="match status" value="1"/>
</dbReference>
<evidence type="ECO:0000256" key="2">
    <source>
        <dbReference type="SAM" id="Coils"/>
    </source>
</evidence>
<dbReference type="AlphaFoldDB" id="A0A8H2PJH4"/>
<dbReference type="InterPro" id="IPR050900">
    <property type="entry name" value="Transposase_IS3/IS150/IS904"/>
</dbReference>
<protein>
    <submittedName>
        <fullName evidence="4">IS3 family transposase</fullName>
    </submittedName>
</protein>
<comment type="similarity">
    <text evidence="1">Belongs to the transposase 8 family.</text>
</comment>
<dbReference type="Gene3D" id="3.30.420.10">
    <property type="entry name" value="Ribonuclease H-like superfamily/Ribonuclease H"/>
    <property type="match status" value="1"/>
</dbReference>
<keyword evidence="2" id="KW-0175">Coiled coil</keyword>
<sequence length="396" mass="46069">MTKKKRPNYSPEFRLETAQLVVDNGYTHEDAAKAMGVGYSTISKWVKQLKEERKGKQPKATPMTPEQLKIRELEKKIERIELEKDILKKGYHSVDVRLLEQFSLIEKLNQSNKNKYPISKLCDVFEVHRSSYKYWVSRDNNLSSSEVKLRADVKRLHALSSGSAGARSIADMVTNEGYPLSRFRAGSLMNELDLVSCQIPKHKYKKANKDHVAIPNILKRQFAVVEPNTYWCGDVTYIWTGNRWSYLAVVLDLFSRKIIGWAFSNSPDSELTMQALMMAYESRGKPKGVIFHSDQGTHYTSRKFRQRLWRYQITQSMSRRGNCWDNAPMERFFRSLKTEWVPTIGYKNFNEAKQAIIHYIMDYYNQVRPHTYNAGLSPNESEIRCELSYKTVANIT</sequence>
<accession>A0A8H2PJH4</accession>
<keyword evidence="5" id="KW-1185">Reference proteome</keyword>
<proteinExistence type="inferred from homology"/>
<dbReference type="InterPro" id="IPR001584">
    <property type="entry name" value="Integrase_cat-core"/>
</dbReference>
<dbReference type="InterPro" id="IPR002514">
    <property type="entry name" value="Transposase_8"/>
</dbReference>
<gene>
    <name evidence="4" type="ORF">FCS21_15285</name>
</gene>
<dbReference type="Pfam" id="PF13333">
    <property type="entry name" value="rve_2"/>
    <property type="match status" value="1"/>
</dbReference>
<dbReference type="Proteomes" id="UP000307702">
    <property type="component" value="Unassembled WGS sequence"/>
</dbReference>
<dbReference type="GO" id="GO:0004803">
    <property type="term" value="F:transposase activity"/>
    <property type="evidence" value="ECO:0007669"/>
    <property type="project" value="InterPro"/>
</dbReference>
<feature type="coiled-coil region" evidence="2">
    <location>
        <begin position="63"/>
        <end position="90"/>
    </location>
</feature>
<dbReference type="PANTHER" id="PTHR46889:SF4">
    <property type="entry name" value="TRANSPOSASE INSO FOR INSERTION SEQUENCE ELEMENT IS911B-RELATED"/>
    <property type="match status" value="1"/>
</dbReference>
<dbReference type="GO" id="GO:0003677">
    <property type="term" value="F:DNA binding"/>
    <property type="evidence" value="ECO:0007669"/>
    <property type="project" value="InterPro"/>
</dbReference>
<dbReference type="SUPFAM" id="SSF46689">
    <property type="entry name" value="Homeodomain-like"/>
    <property type="match status" value="1"/>
</dbReference>
<organism evidence="4 5">
    <name type="scientific">Colwellia ponticola</name>
    <dbReference type="NCBI Taxonomy" id="2304625"/>
    <lineage>
        <taxon>Bacteria</taxon>
        <taxon>Pseudomonadati</taxon>
        <taxon>Pseudomonadota</taxon>
        <taxon>Gammaproteobacteria</taxon>
        <taxon>Alteromonadales</taxon>
        <taxon>Colwelliaceae</taxon>
        <taxon>Colwellia</taxon>
    </lineage>
</organism>
<dbReference type="Gene3D" id="1.10.10.60">
    <property type="entry name" value="Homeodomain-like"/>
    <property type="match status" value="1"/>
</dbReference>
<dbReference type="InterPro" id="IPR009057">
    <property type="entry name" value="Homeodomain-like_sf"/>
</dbReference>
<evidence type="ECO:0000313" key="4">
    <source>
        <dbReference type="EMBL" id="TMM41882.1"/>
    </source>
</evidence>
<dbReference type="PANTHER" id="PTHR46889">
    <property type="entry name" value="TRANSPOSASE INSF FOR INSERTION SEQUENCE IS3B-RELATED"/>
    <property type="match status" value="1"/>
</dbReference>
<dbReference type="SUPFAM" id="SSF53098">
    <property type="entry name" value="Ribonuclease H-like"/>
    <property type="match status" value="1"/>
</dbReference>
<dbReference type="Pfam" id="PF01527">
    <property type="entry name" value="HTH_Tnp_1"/>
    <property type="match status" value="1"/>
</dbReference>
<dbReference type="GO" id="GO:0006313">
    <property type="term" value="P:DNA transposition"/>
    <property type="evidence" value="ECO:0007669"/>
    <property type="project" value="InterPro"/>
</dbReference>
<comment type="caution">
    <text evidence="4">The sequence shown here is derived from an EMBL/GenBank/DDBJ whole genome shotgun (WGS) entry which is preliminary data.</text>
</comment>
<evidence type="ECO:0000259" key="3">
    <source>
        <dbReference type="PROSITE" id="PS50994"/>
    </source>
</evidence>
<evidence type="ECO:0000256" key="1">
    <source>
        <dbReference type="ARBA" id="ARBA00009964"/>
    </source>
</evidence>
<dbReference type="PROSITE" id="PS50994">
    <property type="entry name" value="INTEGRASE"/>
    <property type="match status" value="1"/>
</dbReference>
<name>A0A8H2PJH4_9GAMM</name>
<dbReference type="InterPro" id="IPR036397">
    <property type="entry name" value="RNaseH_sf"/>
</dbReference>
<evidence type="ECO:0000313" key="5">
    <source>
        <dbReference type="Proteomes" id="UP000307702"/>
    </source>
</evidence>
<dbReference type="OrthoDB" id="9810995at2"/>
<reference evidence="4 5" key="1">
    <citation type="submission" date="2019-05" db="EMBL/GenBank/DDBJ databases">
        <title>Colwellia ponticola sp. nov., isolated from seawater.</title>
        <authorList>
            <person name="Yoon J.-H."/>
        </authorList>
    </citation>
    <scope>NUCLEOTIDE SEQUENCE [LARGE SCALE GENOMIC DNA]</scope>
    <source>
        <strain evidence="4 5">OISW-25</strain>
    </source>
</reference>
<feature type="domain" description="Integrase catalytic" evidence="3">
    <location>
        <begin position="223"/>
        <end position="386"/>
    </location>
</feature>
<dbReference type="GO" id="GO:0015074">
    <property type="term" value="P:DNA integration"/>
    <property type="evidence" value="ECO:0007669"/>
    <property type="project" value="InterPro"/>
</dbReference>